<dbReference type="EMBL" id="JAHESD010000004">
    <property type="protein sequence ID" value="MBT1702162.1"/>
    <property type="molecule type" value="Genomic_DNA"/>
</dbReference>
<reference evidence="1 2" key="1">
    <citation type="submission" date="2021-05" db="EMBL/GenBank/DDBJ databases">
        <title>A Polyphasic approach of four new species of the genus Ohtaekwangia: Ohtaekwangia histidinii sp. nov., Ohtaekwangia cretensis sp. nov., Ohtaekwangia indiensis sp. nov., Ohtaekwangia reichenbachii sp. nov. from diverse environment.</title>
        <authorList>
            <person name="Octaviana S."/>
        </authorList>
    </citation>
    <scope>NUCLEOTIDE SEQUENCE [LARGE SCALE GENOMIC DNA]</scope>
    <source>
        <strain evidence="1 2">PWU20</strain>
    </source>
</reference>
<organism evidence="1 2">
    <name type="scientific">Chryseosolibacter indicus</name>
    <dbReference type="NCBI Taxonomy" id="2782351"/>
    <lineage>
        <taxon>Bacteria</taxon>
        <taxon>Pseudomonadati</taxon>
        <taxon>Bacteroidota</taxon>
        <taxon>Cytophagia</taxon>
        <taxon>Cytophagales</taxon>
        <taxon>Chryseotaleaceae</taxon>
        <taxon>Chryseosolibacter</taxon>
    </lineage>
</organism>
<sequence length="259" mass="30446">MFLLFGILFLAALETNAMKVLLKLLFLVISHHVFSQFNDTTNYYINYTSTGIINKTNEGNAYVLNNNIKFNIYKKSISLNTANSWIYGEQQDNLTNNDYVSNLDLNLFKTKRHIYYWALTTFERSYSLKINHRLQSGAGVGYYIIDNKNFVLQVSDGLLYEKSDLYDSEAGNNNYQTIRNSFRIKFRWILKDIIVLDNTDFLQHSFKDGDDYIFRSNTNVSVKLRKWLSFTIAVNYNKLNLTKRENLLLNYGLTMEKYF</sequence>
<keyword evidence="2" id="KW-1185">Reference proteome</keyword>
<comment type="caution">
    <text evidence="1">The sequence shown here is derived from an EMBL/GenBank/DDBJ whole genome shotgun (WGS) entry which is preliminary data.</text>
</comment>
<dbReference type="Proteomes" id="UP000772618">
    <property type="component" value="Unassembled WGS sequence"/>
</dbReference>
<name>A0ABS5VL41_9BACT</name>
<dbReference type="InterPro" id="IPR007433">
    <property type="entry name" value="DUF481"/>
</dbReference>
<dbReference type="Pfam" id="PF04338">
    <property type="entry name" value="DUF481"/>
    <property type="match status" value="1"/>
</dbReference>
<evidence type="ECO:0000313" key="1">
    <source>
        <dbReference type="EMBL" id="MBT1702162.1"/>
    </source>
</evidence>
<evidence type="ECO:0000313" key="2">
    <source>
        <dbReference type="Proteomes" id="UP000772618"/>
    </source>
</evidence>
<protein>
    <submittedName>
        <fullName evidence="1">DUF481 domain-containing protein</fullName>
    </submittedName>
</protein>
<proteinExistence type="predicted"/>
<gene>
    <name evidence="1" type="ORF">KK060_02670</name>
</gene>
<accession>A0ABS5VL41</accession>